<sequence>ARVEELEEELESERQSRTKTEKQRADLAREIDEMNDRLEEAGGATTTQVEMNKKREGELAKLRRDLEEANLQHEATAAQLRK</sequence>
<dbReference type="Gene3D" id="1.20.5.340">
    <property type="match status" value="1"/>
</dbReference>
<reference evidence="5" key="1">
    <citation type="submission" date="2021-02" db="EMBL/GenBank/DDBJ databases">
        <authorList>
            <person name="Nowell W R."/>
        </authorList>
    </citation>
    <scope>NUCLEOTIDE SEQUENCE</scope>
</reference>
<comment type="caution">
    <text evidence="5">The sequence shown here is derived from an EMBL/GenBank/DDBJ whole genome shotgun (WGS) entry which is preliminary data.</text>
</comment>
<dbReference type="AlphaFoldDB" id="A0A8S2XLP7"/>
<dbReference type="EMBL" id="CAJOBJ010081406">
    <property type="protein sequence ID" value="CAF4502780.1"/>
    <property type="molecule type" value="Genomic_DNA"/>
</dbReference>
<organism evidence="5 6">
    <name type="scientific">Rotaria magnacalcarata</name>
    <dbReference type="NCBI Taxonomy" id="392030"/>
    <lineage>
        <taxon>Eukaryota</taxon>
        <taxon>Metazoa</taxon>
        <taxon>Spiralia</taxon>
        <taxon>Gnathifera</taxon>
        <taxon>Rotifera</taxon>
        <taxon>Eurotatoria</taxon>
        <taxon>Bdelloidea</taxon>
        <taxon>Philodinida</taxon>
        <taxon>Philodinidae</taxon>
        <taxon>Rotaria</taxon>
    </lineage>
</organism>
<dbReference type="GO" id="GO:0016459">
    <property type="term" value="C:myosin complex"/>
    <property type="evidence" value="ECO:0007669"/>
    <property type="project" value="InterPro"/>
</dbReference>
<evidence type="ECO:0000313" key="5">
    <source>
        <dbReference type="EMBL" id="CAF4502780.1"/>
    </source>
</evidence>
<dbReference type="Pfam" id="PF01576">
    <property type="entry name" value="Myosin_tail_1"/>
    <property type="match status" value="1"/>
</dbReference>
<accession>A0A8S2XLP7</accession>
<evidence type="ECO:0000259" key="3">
    <source>
        <dbReference type="Pfam" id="PF01576"/>
    </source>
</evidence>
<keyword evidence="1" id="KW-0175">Coiled coil</keyword>
<feature type="non-terminal residue" evidence="5">
    <location>
        <position position="1"/>
    </location>
</feature>
<feature type="domain" description="Myosin tail" evidence="3">
    <location>
        <begin position="1"/>
        <end position="82"/>
    </location>
</feature>
<feature type="non-terminal residue" evidence="5">
    <location>
        <position position="82"/>
    </location>
</feature>
<evidence type="ECO:0000313" key="4">
    <source>
        <dbReference type="EMBL" id="CAF4502692.1"/>
    </source>
</evidence>
<name>A0A8S2XLP7_9BILA</name>
<feature type="compositionally biased region" description="Acidic residues" evidence="2">
    <location>
        <begin position="1"/>
        <end position="11"/>
    </location>
</feature>
<gene>
    <name evidence="4" type="ORF">GIL414_LOCUS34795</name>
    <name evidence="5" type="ORF">GIL414_LOCUS34799</name>
</gene>
<feature type="region of interest" description="Disordered" evidence="2">
    <location>
        <begin position="1"/>
        <end position="25"/>
    </location>
</feature>
<dbReference type="Proteomes" id="UP000681720">
    <property type="component" value="Unassembled WGS sequence"/>
</dbReference>
<protein>
    <recommendedName>
        <fullName evidence="3">Myosin tail domain-containing protein</fullName>
    </recommendedName>
</protein>
<dbReference type="InterPro" id="IPR002928">
    <property type="entry name" value="Myosin_tail"/>
</dbReference>
<evidence type="ECO:0000256" key="2">
    <source>
        <dbReference type="SAM" id="MobiDB-lite"/>
    </source>
</evidence>
<evidence type="ECO:0000313" key="6">
    <source>
        <dbReference type="Proteomes" id="UP000681720"/>
    </source>
</evidence>
<dbReference type="EMBL" id="CAJOBJ010081376">
    <property type="protein sequence ID" value="CAF4502692.1"/>
    <property type="molecule type" value="Genomic_DNA"/>
</dbReference>
<evidence type="ECO:0000256" key="1">
    <source>
        <dbReference type="ARBA" id="ARBA00023054"/>
    </source>
</evidence>
<feature type="compositionally biased region" description="Basic and acidic residues" evidence="2">
    <location>
        <begin position="12"/>
        <end position="25"/>
    </location>
</feature>
<proteinExistence type="predicted"/>